<gene>
    <name evidence="7" type="ordered locus">CJA_1051</name>
</gene>
<keyword evidence="8" id="KW-1185">Reference proteome</keyword>
<dbReference type="KEGG" id="cja:CJA_1051"/>
<feature type="transmembrane region" description="Helical" evidence="6">
    <location>
        <begin position="124"/>
        <end position="146"/>
    </location>
</feature>
<dbReference type="RefSeq" id="WP_012486699.1">
    <property type="nucleotide sequence ID" value="NC_010995.1"/>
</dbReference>
<comment type="subcellular location">
    <subcellularLocation>
        <location evidence="1">Membrane</location>
        <topology evidence="1">Multi-pass membrane protein</topology>
    </subcellularLocation>
</comment>
<sequence>MSSAQPSFFQQLLRKKPIVNDGNSYGLKRCLSAFDLAMLGVGAIIGTGIFVLTGVAAATTSGPAVVLSFMVAGAACAFAALAYAELAASVGGSGSAYGYSYAAFGEFLAWIIGWDLILEYGVAVAAVANGWAGYFNNALAAIGLGLPEQLTKGPLAVHPVTGEADGGLVNLPAVIVVLALMVLLISGVRQSAALNRAMVFIKILTIAVFLAVAIFHVNPDNWSPFMPYGWLSFDQVGKPLGVLAGASIVFFAYIGFDAVSTAVDEARNPQRDVPIGLISSLVFCTLIYIAVSGLLTGIVYYTELNVSSPVAFGLERIGVNWASALVATGVITGLTTVMLVLYYALTRVLVAMSRDGLLPGFFSDVNDKTHTPIKNTVICGLVMAAMAGFVPLGALAELVNIGTLAAFVMVCIGVIILRKTKPDLPRPFKAPGGIMLPVMGVISCGALIAFLPPHTHERFIYWLLVGVVIYACYGWRHSRLRK</sequence>
<dbReference type="AlphaFoldDB" id="B3PB79"/>
<feature type="transmembrane region" description="Helical" evidence="6">
    <location>
        <begin position="401"/>
        <end position="418"/>
    </location>
</feature>
<feature type="transmembrane region" description="Helical" evidence="6">
    <location>
        <begin position="166"/>
        <end position="185"/>
    </location>
</feature>
<feature type="transmembrane region" description="Helical" evidence="6">
    <location>
        <begin position="64"/>
        <end position="84"/>
    </location>
</feature>
<evidence type="ECO:0000256" key="2">
    <source>
        <dbReference type="ARBA" id="ARBA00022448"/>
    </source>
</evidence>
<feature type="transmembrane region" description="Helical" evidence="6">
    <location>
        <begin position="377"/>
        <end position="395"/>
    </location>
</feature>
<keyword evidence="3 6" id="KW-0812">Transmembrane</keyword>
<feature type="transmembrane region" description="Helical" evidence="6">
    <location>
        <begin position="96"/>
        <end position="117"/>
    </location>
</feature>
<dbReference type="Gene3D" id="1.20.1740.10">
    <property type="entry name" value="Amino acid/polyamine transporter I"/>
    <property type="match status" value="1"/>
</dbReference>
<feature type="transmembrane region" description="Helical" evidence="6">
    <location>
        <begin position="277"/>
        <end position="301"/>
    </location>
</feature>
<keyword evidence="2" id="KW-0813">Transport</keyword>
<dbReference type="Proteomes" id="UP000001036">
    <property type="component" value="Chromosome"/>
</dbReference>
<proteinExistence type="predicted"/>
<name>B3PB79_CELJU</name>
<dbReference type="GO" id="GO:0016020">
    <property type="term" value="C:membrane"/>
    <property type="evidence" value="ECO:0007669"/>
    <property type="project" value="UniProtKB-SubCell"/>
</dbReference>
<feature type="transmembrane region" description="Helical" evidence="6">
    <location>
        <begin position="237"/>
        <end position="256"/>
    </location>
</feature>
<dbReference type="OrthoDB" id="7065842at2"/>
<feature type="transmembrane region" description="Helical" evidence="6">
    <location>
        <begin position="430"/>
        <end position="453"/>
    </location>
</feature>
<evidence type="ECO:0000256" key="1">
    <source>
        <dbReference type="ARBA" id="ARBA00004141"/>
    </source>
</evidence>
<dbReference type="PANTHER" id="PTHR43243">
    <property type="entry name" value="INNER MEMBRANE TRANSPORTER YGJI-RELATED"/>
    <property type="match status" value="1"/>
</dbReference>
<feature type="transmembrane region" description="Helical" evidence="6">
    <location>
        <begin position="459"/>
        <end position="476"/>
    </location>
</feature>
<dbReference type="HOGENOM" id="CLU_007946_15_7_6"/>
<feature type="transmembrane region" description="Helical" evidence="6">
    <location>
        <begin position="36"/>
        <end position="57"/>
    </location>
</feature>
<dbReference type="EMBL" id="CP000934">
    <property type="protein sequence ID" value="ACE82660.1"/>
    <property type="molecule type" value="Genomic_DNA"/>
</dbReference>
<evidence type="ECO:0000313" key="7">
    <source>
        <dbReference type="EMBL" id="ACE82660.1"/>
    </source>
</evidence>
<protein>
    <submittedName>
        <fullName evidence="7">Amino acid permease</fullName>
    </submittedName>
</protein>
<accession>B3PB79</accession>
<dbReference type="GO" id="GO:0015171">
    <property type="term" value="F:amino acid transmembrane transporter activity"/>
    <property type="evidence" value="ECO:0007669"/>
    <property type="project" value="TreeGrafter"/>
</dbReference>
<feature type="transmembrane region" description="Helical" evidence="6">
    <location>
        <begin position="321"/>
        <end position="345"/>
    </location>
</feature>
<dbReference type="InterPro" id="IPR002293">
    <property type="entry name" value="AA/rel_permease1"/>
</dbReference>
<evidence type="ECO:0000313" key="8">
    <source>
        <dbReference type="Proteomes" id="UP000001036"/>
    </source>
</evidence>
<evidence type="ECO:0000256" key="3">
    <source>
        <dbReference type="ARBA" id="ARBA00022692"/>
    </source>
</evidence>
<keyword evidence="5 6" id="KW-0472">Membrane</keyword>
<dbReference type="PIRSF" id="PIRSF006060">
    <property type="entry name" value="AA_transporter"/>
    <property type="match status" value="1"/>
</dbReference>
<evidence type="ECO:0000256" key="4">
    <source>
        <dbReference type="ARBA" id="ARBA00022989"/>
    </source>
</evidence>
<dbReference type="PANTHER" id="PTHR43243:SF4">
    <property type="entry name" value="CATIONIC AMINO ACID TRANSPORTER 4"/>
    <property type="match status" value="1"/>
</dbReference>
<dbReference type="Pfam" id="PF13520">
    <property type="entry name" value="AA_permease_2"/>
    <property type="match status" value="1"/>
</dbReference>
<organism evidence="7 8">
    <name type="scientific">Cellvibrio japonicus (strain Ueda107)</name>
    <name type="common">Pseudomonas fluorescens subsp. cellulosa</name>
    <dbReference type="NCBI Taxonomy" id="498211"/>
    <lineage>
        <taxon>Bacteria</taxon>
        <taxon>Pseudomonadati</taxon>
        <taxon>Pseudomonadota</taxon>
        <taxon>Gammaproteobacteria</taxon>
        <taxon>Cellvibrionales</taxon>
        <taxon>Cellvibrionaceae</taxon>
        <taxon>Cellvibrio</taxon>
    </lineage>
</organism>
<evidence type="ECO:0000256" key="5">
    <source>
        <dbReference type="ARBA" id="ARBA00023136"/>
    </source>
</evidence>
<feature type="transmembrane region" description="Helical" evidence="6">
    <location>
        <begin position="197"/>
        <end position="217"/>
    </location>
</feature>
<reference evidence="7 8" key="1">
    <citation type="journal article" date="2008" name="J. Bacteriol.">
        <title>Insights into plant cell wall degradation from the genome sequence of the soil bacterium Cellvibrio japonicus.</title>
        <authorList>
            <person name="Deboy R.T."/>
            <person name="Mongodin E.F."/>
            <person name="Fouts D.E."/>
            <person name="Tailford L.E."/>
            <person name="Khouri H."/>
            <person name="Emerson J.B."/>
            <person name="Mohamoud Y."/>
            <person name="Watkins K."/>
            <person name="Henrissat B."/>
            <person name="Gilbert H.J."/>
            <person name="Nelson K.E."/>
        </authorList>
    </citation>
    <scope>NUCLEOTIDE SEQUENCE [LARGE SCALE GENOMIC DNA]</scope>
    <source>
        <strain evidence="7 8">Ueda107</strain>
    </source>
</reference>
<evidence type="ECO:0000256" key="6">
    <source>
        <dbReference type="SAM" id="Phobius"/>
    </source>
</evidence>
<keyword evidence="4 6" id="KW-1133">Transmembrane helix</keyword>
<dbReference type="eggNOG" id="COG0531">
    <property type="taxonomic scope" value="Bacteria"/>
</dbReference>
<dbReference type="STRING" id="498211.CJA_1051"/>